<evidence type="ECO:0000256" key="7">
    <source>
        <dbReference type="SAM" id="Phobius"/>
    </source>
</evidence>
<feature type="compositionally biased region" description="Acidic residues" evidence="6">
    <location>
        <begin position="299"/>
        <end position="309"/>
    </location>
</feature>
<evidence type="ECO:0000256" key="1">
    <source>
        <dbReference type="ARBA" id="ARBA00004141"/>
    </source>
</evidence>
<feature type="transmembrane region" description="Helical" evidence="7">
    <location>
        <begin position="448"/>
        <end position="470"/>
    </location>
</feature>
<evidence type="ECO:0000256" key="2">
    <source>
        <dbReference type="ARBA" id="ARBA00009310"/>
    </source>
</evidence>
<evidence type="ECO:0000256" key="4">
    <source>
        <dbReference type="ARBA" id="ARBA00022989"/>
    </source>
</evidence>
<protein>
    <submittedName>
        <fullName evidence="8">Cleft lip and palate transmembrane protein 1</fullName>
    </submittedName>
</protein>
<comment type="similarity">
    <text evidence="2">Belongs to the CLPTM1 family.</text>
</comment>
<feature type="compositionally biased region" description="Basic and acidic residues" evidence="6">
    <location>
        <begin position="714"/>
        <end position="730"/>
    </location>
</feature>
<feature type="transmembrane region" description="Helical" evidence="7">
    <location>
        <begin position="510"/>
        <end position="529"/>
    </location>
</feature>
<dbReference type="AlphaFoldDB" id="A0A0B4HAR3"/>
<dbReference type="Proteomes" id="UP000031192">
    <property type="component" value="Unassembled WGS sequence"/>
</dbReference>
<gene>
    <name evidence="8" type="ORF">MGU_06035</name>
</gene>
<comment type="caution">
    <text evidence="8">The sequence shown here is derived from an EMBL/GenBank/DDBJ whole genome shotgun (WGS) entry which is preliminary data.</text>
</comment>
<dbReference type="OrthoDB" id="378564at2759"/>
<feature type="transmembrane region" description="Helical" evidence="7">
    <location>
        <begin position="575"/>
        <end position="594"/>
    </location>
</feature>
<dbReference type="Pfam" id="PF05602">
    <property type="entry name" value="CLPTM1"/>
    <property type="match status" value="1"/>
</dbReference>
<dbReference type="GO" id="GO:0016020">
    <property type="term" value="C:membrane"/>
    <property type="evidence" value="ECO:0007669"/>
    <property type="project" value="UniProtKB-SubCell"/>
</dbReference>
<dbReference type="PANTHER" id="PTHR21347">
    <property type="entry name" value="CLEFT LIP AND PALATE ASSOCIATED TRANSMEMBRANE PROTEIN-RELATED"/>
    <property type="match status" value="1"/>
</dbReference>
<dbReference type="GO" id="GO:0012505">
    <property type="term" value="C:endomembrane system"/>
    <property type="evidence" value="ECO:0007669"/>
    <property type="project" value="TreeGrafter"/>
</dbReference>
<keyword evidence="9" id="KW-1185">Reference proteome</keyword>
<organism evidence="8 9">
    <name type="scientific">Metarhizium guizhouense (strain ARSEF 977)</name>
    <dbReference type="NCBI Taxonomy" id="1276136"/>
    <lineage>
        <taxon>Eukaryota</taxon>
        <taxon>Fungi</taxon>
        <taxon>Dikarya</taxon>
        <taxon>Ascomycota</taxon>
        <taxon>Pezizomycotina</taxon>
        <taxon>Sordariomycetes</taxon>
        <taxon>Hypocreomycetidae</taxon>
        <taxon>Hypocreales</taxon>
        <taxon>Clavicipitaceae</taxon>
        <taxon>Metarhizium</taxon>
    </lineage>
</organism>
<feature type="region of interest" description="Disordered" evidence="6">
    <location>
        <begin position="696"/>
        <end position="746"/>
    </location>
</feature>
<feature type="compositionally biased region" description="Low complexity" evidence="6">
    <location>
        <begin position="731"/>
        <end position="740"/>
    </location>
</feature>
<proteinExistence type="inferred from homology"/>
<accession>A0A0B4HAR3</accession>
<reference evidence="8 9" key="1">
    <citation type="journal article" date="2014" name="Proc. Natl. Acad. Sci. U.S.A.">
        <title>Trajectory and genomic determinants of fungal-pathogen speciation and host adaptation.</title>
        <authorList>
            <person name="Hu X."/>
            <person name="Xiao G."/>
            <person name="Zheng P."/>
            <person name="Shang Y."/>
            <person name="Su Y."/>
            <person name="Zhang X."/>
            <person name="Liu X."/>
            <person name="Zhan S."/>
            <person name="St Leger R.J."/>
            <person name="Wang C."/>
        </authorList>
    </citation>
    <scope>NUCLEOTIDE SEQUENCE [LARGE SCALE GENOMIC DNA]</scope>
    <source>
        <strain evidence="8 9">ARSEF 977</strain>
    </source>
</reference>
<feature type="transmembrane region" description="Helical" evidence="7">
    <location>
        <begin position="600"/>
        <end position="626"/>
    </location>
</feature>
<evidence type="ECO:0000313" key="9">
    <source>
        <dbReference type="Proteomes" id="UP000031192"/>
    </source>
</evidence>
<evidence type="ECO:0000256" key="6">
    <source>
        <dbReference type="SAM" id="MobiDB-lite"/>
    </source>
</evidence>
<sequence>MELTCGAFKLRTAPKGDSVAVRSSKFHRQLTGQRARSYSKTSSEFYIRRGNQLRCNVVNPWRVENRPCSGTLRVPYPVLGLVMSGLDQVIRQQPEGQPQPQPERHGFNFNKLLLGGAAYFGLNLALSYFLAKDQRGVQVTDPNTGKPITVASNLGDIPAFELRPSQLDEGAQYRPIPRKIAPIWPQDSHVDIVVTLSPSFNPTPISETPAEYVVLQERNFQMSNSSEKRTVDTKFTVPRAVQFNGTLWGHFYVGLTGSNLDPRRPGYDPAKAYHFAYPLTQYLPKKKVAKTRNLLDSHSEDEEPEEEEPTGPIITNHYHPNASFAFVPAMGVKDFNSIHPAVKHFLRLEATGARDGSGQNGWYYPVLFINNFWQLANHMTVLNETVKELPLHIDLTTMAFWKFSTLASIELSSKENARQAAFGHSLPTGGDGSEIEMVKEIFIDTNPILLGITAVVSIAHVILETLAFGSDIAHYRKKKDNVGISVRSILANVFMQTIIFLYLLDNSQNTSWMILGSQVVGIVIEFWKVTTVVDVRFRPSAPGSLFPYTLVFEDKHKLTETEEKTKEYDAVAFKYMYIVAVPLLIAYGVYSLVYDSHKSWYSFIITTLVGSVYAYGFLMMVPSLYINYRLKSVAHMPAKAMMYKFLNTFIDDLFAFTIKMPFLHRLATFRDDIIFFIYLYQRWAYKTDYTRVNEFGQGGDDEGEPSSQNGKGSEAIEAKRATNAKPEGKATGKATGTDTGKATKRK</sequence>
<evidence type="ECO:0000313" key="8">
    <source>
        <dbReference type="EMBL" id="KID86906.1"/>
    </source>
</evidence>
<evidence type="ECO:0000256" key="5">
    <source>
        <dbReference type="ARBA" id="ARBA00023136"/>
    </source>
</evidence>
<keyword evidence="4 7" id="KW-1133">Transmembrane helix</keyword>
<dbReference type="InterPro" id="IPR008429">
    <property type="entry name" value="CLPTM1"/>
</dbReference>
<comment type="subcellular location">
    <subcellularLocation>
        <location evidence="1">Membrane</location>
        <topology evidence="1">Multi-pass membrane protein</topology>
    </subcellularLocation>
</comment>
<evidence type="ECO:0000256" key="3">
    <source>
        <dbReference type="ARBA" id="ARBA00022692"/>
    </source>
</evidence>
<feature type="region of interest" description="Disordered" evidence="6">
    <location>
        <begin position="293"/>
        <end position="314"/>
    </location>
</feature>
<feature type="transmembrane region" description="Helical" evidence="7">
    <location>
        <begin position="482"/>
        <end position="504"/>
    </location>
</feature>
<dbReference type="EMBL" id="AZNH01000019">
    <property type="protein sequence ID" value="KID86906.1"/>
    <property type="molecule type" value="Genomic_DNA"/>
</dbReference>
<name>A0A0B4HAR3_METGA</name>
<keyword evidence="3 7" id="KW-0812">Transmembrane</keyword>
<dbReference type="HOGENOM" id="CLU_019907_2_0_1"/>
<dbReference type="PANTHER" id="PTHR21347:SF0">
    <property type="entry name" value="LIPID SCRAMBLASE CLPTM1L"/>
    <property type="match status" value="1"/>
</dbReference>
<keyword evidence="5 7" id="KW-0472">Membrane</keyword>